<organism evidence="1 2">
    <name type="scientific">Chitinophaga filiformis</name>
    <name type="common">Myxococcus filiformis</name>
    <name type="synonym">Flexibacter filiformis</name>
    <dbReference type="NCBI Taxonomy" id="104663"/>
    <lineage>
        <taxon>Bacteria</taxon>
        <taxon>Pseudomonadati</taxon>
        <taxon>Bacteroidota</taxon>
        <taxon>Chitinophagia</taxon>
        <taxon>Chitinophagales</taxon>
        <taxon>Chitinophagaceae</taxon>
        <taxon>Chitinophaga</taxon>
    </lineage>
</organism>
<protein>
    <submittedName>
        <fullName evidence="1">Uncharacterized protein</fullName>
    </submittedName>
</protein>
<dbReference type="AlphaFoldDB" id="A0A1G7LAZ9"/>
<accession>A0A1G7LAZ9</accession>
<name>A0A1G7LAZ9_CHIFI</name>
<dbReference type="RefSeq" id="WP_089830004.1">
    <property type="nucleotide sequence ID" value="NZ_FNBN01000002.1"/>
</dbReference>
<dbReference type="Proteomes" id="UP000199045">
    <property type="component" value="Unassembled WGS sequence"/>
</dbReference>
<evidence type="ECO:0000313" key="2">
    <source>
        <dbReference type="Proteomes" id="UP000199045"/>
    </source>
</evidence>
<reference evidence="1 2" key="1">
    <citation type="submission" date="2016-10" db="EMBL/GenBank/DDBJ databases">
        <authorList>
            <person name="de Groot N.N."/>
        </authorList>
    </citation>
    <scope>NUCLEOTIDE SEQUENCE [LARGE SCALE GENOMIC DNA]</scope>
    <source>
        <strain evidence="1 2">DSM 527</strain>
    </source>
</reference>
<dbReference type="EMBL" id="FNBN01000002">
    <property type="protein sequence ID" value="SDF46658.1"/>
    <property type="molecule type" value="Genomic_DNA"/>
</dbReference>
<proteinExistence type="predicted"/>
<dbReference type="STRING" id="104663.SAMN04488121_1024"/>
<dbReference type="OrthoDB" id="676292at2"/>
<sequence length="93" mass="10773">MEITFHILLHLKTMDGHENFGKFCMGHDREAAESIFHQLKGNSNVTDQCGLCLEFIEMHDNLPYNIRLMSCTLDQLAENVKIITKETFKRFAV</sequence>
<gene>
    <name evidence="1" type="ORF">SAMN04488121_1024</name>
</gene>
<evidence type="ECO:0000313" key="1">
    <source>
        <dbReference type="EMBL" id="SDF46658.1"/>
    </source>
</evidence>